<accession>A0A3N4GQS7</accession>
<dbReference type="Proteomes" id="UP000267536">
    <property type="component" value="Unassembled WGS sequence"/>
</dbReference>
<evidence type="ECO:0000313" key="3">
    <source>
        <dbReference type="Proteomes" id="UP000267536"/>
    </source>
</evidence>
<dbReference type="AlphaFoldDB" id="A0A3N4GQS7"/>
<reference evidence="2 3" key="1">
    <citation type="submission" date="2018-11" db="EMBL/GenBank/DDBJ databases">
        <title>Draft genome sequence of Gordonia sp. RS15-1S isolated from rice stems.</title>
        <authorList>
            <person name="Muangham S."/>
        </authorList>
    </citation>
    <scope>NUCLEOTIDE SEQUENCE [LARGE SCALE GENOMIC DNA]</scope>
    <source>
        <strain evidence="2 3">RS15-1S</strain>
    </source>
</reference>
<comment type="caution">
    <text evidence="2">The sequence shown here is derived from an EMBL/GenBank/DDBJ whole genome shotgun (WGS) entry which is preliminary data.</text>
</comment>
<sequence length="97" mass="10258">MSAINYSVDCARRPDLDGDRVVVTFDEKFSVIAGSRTRGHARPGAGLRITATPEFVHPGVATAPLRLSGYAGESRNDHRCHGAAAPEPPPAPRTPPS</sequence>
<protein>
    <submittedName>
        <fullName evidence="2">Uncharacterized protein</fullName>
    </submittedName>
</protein>
<feature type="region of interest" description="Disordered" evidence="1">
    <location>
        <begin position="70"/>
        <end position="97"/>
    </location>
</feature>
<feature type="compositionally biased region" description="Pro residues" evidence="1">
    <location>
        <begin position="86"/>
        <end position="97"/>
    </location>
</feature>
<name>A0A3N4GQS7_9ACTN</name>
<dbReference type="OrthoDB" id="9785870at2"/>
<gene>
    <name evidence="2" type="ORF">EF294_05580</name>
</gene>
<keyword evidence="3" id="KW-1185">Reference proteome</keyword>
<dbReference type="EMBL" id="RKMH01000003">
    <property type="protein sequence ID" value="RPA65299.1"/>
    <property type="molecule type" value="Genomic_DNA"/>
</dbReference>
<evidence type="ECO:0000313" key="2">
    <source>
        <dbReference type="EMBL" id="RPA65299.1"/>
    </source>
</evidence>
<evidence type="ECO:0000256" key="1">
    <source>
        <dbReference type="SAM" id="MobiDB-lite"/>
    </source>
</evidence>
<proteinExistence type="predicted"/>
<organism evidence="2 3">
    <name type="scientific">Gordonia oryzae</name>
    <dbReference type="NCBI Taxonomy" id="2487349"/>
    <lineage>
        <taxon>Bacteria</taxon>
        <taxon>Bacillati</taxon>
        <taxon>Actinomycetota</taxon>
        <taxon>Actinomycetes</taxon>
        <taxon>Mycobacteriales</taxon>
        <taxon>Gordoniaceae</taxon>
        <taxon>Gordonia</taxon>
    </lineage>
</organism>